<feature type="domain" description="Cytochrome b561 bacterial/Ni-hydrogenase" evidence="7">
    <location>
        <begin position="14"/>
        <end position="191"/>
    </location>
</feature>
<proteinExistence type="predicted"/>
<feature type="transmembrane region" description="Helical" evidence="6">
    <location>
        <begin position="21"/>
        <end position="37"/>
    </location>
</feature>
<dbReference type="GO" id="GO:0005886">
    <property type="term" value="C:plasma membrane"/>
    <property type="evidence" value="ECO:0007669"/>
    <property type="project" value="UniProtKB-SubCell"/>
</dbReference>
<name>A0A074TEQ9_9RHOB</name>
<protein>
    <submittedName>
        <fullName evidence="8">Cytochrome B</fullName>
    </submittedName>
</protein>
<dbReference type="PANTHER" id="PTHR30485:SF2">
    <property type="entry name" value="BLL0597 PROTEIN"/>
    <property type="match status" value="1"/>
</dbReference>
<dbReference type="GO" id="GO:0009055">
    <property type="term" value="F:electron transfer activity"/>
    <property type="evidence" value="ECO:0007669"/>
    <property type="project" value="InterPro"/>
</dbReference>
<evidence type="ECO:0000313" key="9">
    <source>
        <dbReference type="Proteomes" id="UP000027725"/>
    </source>
</evidence>
<evidence type="ECO:0000256" key="2">
    <source>
        <dbReference type="ARBA" id="ARBA00022475"/>
    </source>
</evidence>
<dbReference type="Proteomes" id="UP000027725">
    <property type="component" value="Unassembled WGS sequence"/>
</dbReference>
<comment type="subcellular location">
    <subcellularLocation>
        <location evidence="1">Cell membrane</location>
        <topology evidence="1">Multi-pass membrane protein</topology>
    </subcellularLocation>
</comment>
<keyword evidence="5 6" id="KW-0472">Membrane</keyword>
<dbReference type="EMBL" id="JHEH01000027">
    <property type="protein sequence ID" value="KEP68650.1"/>
    <property type="molecule type" value="Genomic_DNA"/>
</dbReference>
<keyword evidence="9" id="KW-1185">Reference proteome</keyword>
<dbReference type="InterPro" id="IPR016174">
    <property type="entry name" value="Di-haem_cyt_TM"/>
</dbReference>
<evidence type="ECO:0000256" key="6">
    <source>
        <dbReference type="SAM" id="Phobius"/>
    </source>
</evidence>
<keyword evidence="4 6" id="KW-1133">Transmembrane helix</keyword>
<dbReference type="GO" id="GO:0020037">
    <property type="term" value="F:heme binding"/>
    <property type="evidence" value="ECO:0007669"/>
    <property type="project" value="TreeGrafter"/>
</dbReference>
<evidence type="ECO:0000256" key="1">
    <source>
        <dbReference type="ARBA" id="ARBA00004651"/>
    </source>
</evidence>
<evidence type="ECO:0000256" key="4">
    <source>
        <dbReference type="ARBA" id="ARBA00022989"/>
    </source>
</evidence>
<dbReference type="AlphaFoldDB" id="A0A074TEQ9"/>
<feature type="transmembrane region" description="Helical" evidence="6">
    <location>
        <begin position="158"/>
        <end position="178"/>
    </location>
</feature>
<keyword evidence="2" id="KW-1003">Cell membrane</keyword>
<dbReference type="eggNOG" id="COG3658">
    <property type="taxonomic scope" value="Bacteria"/>
</dbReference>
<dbReference type="Pfam" id="PF01292">
    <property type="entry name" value="Ni_hydr_CYTB"/>
    <property type="match status" value="1"/>
</dbReference>
<gene>
    <name evidence="8" type="ORF">DL1_09595</name>
</gene>
<dbReference type="OrthoDB" id="196472at2"/>
<dbReference type="GO" id="GO:0022904">
    <property type="term" value="P:respiratory electron transport chain"/>
    <property type="evidence" value="ECO:0007669"/>
    <property type="project" value="InterPro"/>
</dbReference>
<dbReference type="Gene3D" id="1.20.950.20">
    <property type="entry name" value="Transmembrane di-heme cytochromes, Chain C"/>
    <property type="match status" value="1"/>
</dbReference>
<evidence type="ECO:0000256" key="3">
    <source>
        <dbReference type="ARBA" id="ARBA00022692"/>
    </source>
</evidence>
<dbReference type="SUPFAM" id="SSF81342">
    <property type="entry name" value="Transmembrane di-heme cytochromes"/>
    <property type="match status" value="1"/>
</dbReference>
<dbReference type="InterPro" id="IPR051542">
    <property type="entry name" value="Hydrogenase_cytochrome"/>
</dbReference>
<dbReference type="PANTHER" id="PTHR30485">
    <property type="entry name" value="NI/FE-HYDROGENASE 1 B-TYPE CYTOCHROME SUBUNIT"/>
    <property type="match status" value="1"/>
</dbReference>
<comment type="caution">
    <text evidence="8">The sequence shown here is derived from an EMBL/GenBank/DDBJ whole genome shotgun (WGS) entry which is preliminary data.</text>
</comment>
<feature type="transmembrane region" description="Helical" evidence="6">
    <location>
        <begin position="105"/>
        <end position="125"/>
    </location>
</feature>
<feature type="transmembrane region" description="Helical" evidence="6">
    <location>
        <begin position="49"/>
        <end position="67"/>
    </location>
</feature>
<accession>A0A074TEQ9</accession>
<dbReference type="InterPro" id="IPR011577">
    <property type="entry name" value="Cyt_b561_bac/Ni-Hgenase"/>
</dbReference>
<evidence type="ECO:0000256" key="5">
    <source>
        <dbReference type="ARBA" id="ARBA00023136"/>
    </source>
</evidence>
<keyword evidence="3 6" id="KW-0812">Transmembrane</keyword>
<evidence type="ECO:0000259" key="7">
    <source>
        <dbReference type="Pfam" id="PF01292"/>
    </source>
</evidence>
<dbReference type="STRING" id="1185766.SAMN05216224_10287"/>
<evidence type="ECO:0000313" key="8">
    <source>
        <dbReference type="EMBL" id="KEP68650.1"/>
    </source>
</evidence>
<sequence>MQADSSSKARVVKVWDPVVRSFHWLLVLAFAGAWGLGEWGPNQMTWHFYFGYTIGGLVVIRLIWGLIGPRPARFTSFIYGPNATLRYLRHLPTRNASHWPGHNPLGAWSVFAMLGLLILQVLTGLTSDPQDFINVGPWAQYVPDSISQSLSPNVHETISSVLLIVVCLHIAAVLYYRFWKRENLIKPMITGKKIVKED</sequence>
<reference evidence="8 9" key="1">
    <citation type="submission" date="2014-03" db="EMBL/GenBank/DDBJ databases">
        <title>The draft genome sequence of Thioclava dalianensis DLFJ1-1.</title>
        <authorList>
            <person name="Lai Q."/>
            <person name="Shao Z."/>
        </authorList>
    </citation>
    <scope>NUCLEOTIDE SEQUENCE [LARGE SCALE GENOMIC DNA]</scope>
    <source>
        <strain evidence="8 9">DLFJ1-1</strain>
    </source>
</reference>
<organism evidence="8 9">
    <name type="scientific">Thioclava dalianensis</name>
    <dbReference type="NCBI Taxonomy" id="1185766"/>
    <lineage>
        <taxon>Bacteria</taxon>
        <taxon>Pseudomonadati</taxon>
        <taxon>Pseudomonadota</taxon>
        <taxon>Alphaproteobacteria</taxon>
        <taxon>Rhodobacterales</taxon>
        <taxon>Paracoccaceae</taxon>
        <taxon>Thioclava</taxon>
    </lineage>
</organism>